<evidence type="ECO:0000313" key="4">
    <source>
        <dbReference type="Proteomes" id="UP001501475"/>
    </source>
</evidence>
<organism evidence="3 4">
    <name type="scientific">Nostocoides vanveenii</name>
    <dbReference type="NCBI Taxonomy" id="330835"/>
    <lineage>
        <taxon>Bacteria</taxon>
        <taxon>Bacillati</taxon>
        <taxon>Actinomycetota</taxon>
        <taxon>Actinomycetes</taxon>
        <taxon>Micrococcales</taxon>
        <taxon>Intrasporangiaceae</taxon>
        <taxon>Nostocoides</taxon>
    </lineage>
</organism>
<dbReference type="RefSeq" id="WP_344061234.1">
    <property type="nucleotide sequence ID" value="NZ_BAAAPN010000010.1"/>
</dbReference>
<sequence length="193" mass="21569">MREGKTLTRSMQIETRQHELFNLDLGEGAPRRALVAGLLITGVWGVLLFIVLGAPSKTTATLWIMPPALLTVYGWRESAANPRRRRVTEWALMIRWILRGHRPVIALGRRVGAAYDRSLLQRVGDRLGGGDVLAVIAPWRTEPGQRARPERTARWGRPAVLRAKKVQITGTATAESLMARAERQQSKPRKGRA</sequence>
<evidence type="ECO:0000313" key="3">
    <source>
        <dbReference type="EMBL" id="GAA1746266.1"/>
    </source>
</evidence>
<comment type="caution">
    <text evidence="3">The sequence shown here is derived from an EMBL/GenBank/DDBJ whole genome shotgun (WGS) entry which is preliminary data.</text>
</comment>
<name>A0ABN2K182_9MICO</name>
<dbReference type="Proteomes" id="UP001501475">
    <property type="component" value="Unassembled WGS sequence"/>
</dbReference>
<gene>
    <name evidence="3" type="ORF">GCM10009810_03520</name>
</gene>
<feature type="region of interest" description="Disordered" evidence="1">
    <location>
        <begin position="171"/>
        <end position="193"/>
    </location>
</feature>
<keyword evidence="2" id="KW-0472">Membrane</keyword>
<reference evidence="3 4" key="1">
    <citation type="journal article" date="2019" name="Int. J. Syst. Evol. Microbiol.">
        <title>The Global Catalogue of Microorganisms (GCM) 10K type strain sequencing project: providing services to taxonomists for standard genome sequencing and annotation.</title>
        <authorList>
            <consortium name="The Broad Institute Genomics Platform"/>
            <consortium name="The Broad Institute Genome Sequencing Center for Infectious Disease"/>
            <person name="Wu L."/>
            <person name="Ma J."/>
        </authorList>
    </citation>
    <scope>NUCLEOTIDE SEQUENCE [LARGE SCALE GENOMIC DNA]</scope>
    <source>
        <strain evidence="3 4">JCM 15591</strain>
    </source>
</reference>
<feature type="transmembrane region" description="Helical" evidence="2">
    <location>
        <begin position="33"/>
        <end position="54"/>
    </location>
</feature>
<keyword evidence="4" id="KW-1185">Reference proteome</keyword>
<protein>
    <submittedName>
        <fullName evidence="3">Uncharacterized protein</fullName>
    </submittedName>
</protein>
<keyword evidence="2" id="KW-1133">Transmembrane helix</keyword>
<evidence type="ECO:0000256" key="2">
    <source>
        <dbReference type="SAM" id="Phobius"/>
    </source>
</evidence>
<feature type="transmembrane region" description="Helical" evidence="2">
    <location>
        <begin position="60"/>
        <end position="76"/>
    </location>
</feature>
<evidence type="ECO:0000256" key="1">
    <source>
        <dbReference type="SAM" id="MobiDB-lite"/>
    </source>
</evidence>
<proteinExistence type="predicted"/>
<dbReference type="EMBL" id="BAAAPN010000010">
    <property type="protein sequence ID" value="GAA1746266.1"/>
    <property type="molecule type" value="Genomic_DNA"/>
</dbReference>
<keyword evidence="2" id="KW-0812">Transmembrane</keyword>
<accession>A0ABN2K182</accession>